<feature type="domain" description="Major facilitator superfamily (MFS) profile" evidence="8">
    <location>
        <begin position="22"/>
        <end position="424"/>
    </location>
</feature>
<dbReference type="PANTHER" id="PTHR23531:SF2">
    <property type="entry name" value="PERMEASE"/>
    <property type="match status" value="1"/>
</dbReference>
<dbReference type="InterPro" id="IPR011701">
    <property type="entry name" value="MFS"/>
</dbReference>
<feature type="transmembrane region" description="Helical" evidence="7">
    <location>
        <begin position="23"/>
        <end position="47"/>
    </location>
</feature>
<dbReference type="CDD" id="cd17489">
    <property type="entry name" value="MFS_YfcJ_like"/>
    <property type="match status" value="1"/>
</dbReference>
<keyword evidence="10" id="KW-1185">Reference proteome</keyword>
<protein>
    <submittedName>
        <fullName evidence="9">MFS family permease</fullName>
    </submittedName>
</protein>
<keyword evidence="5 7" id="KW-0472">Membrane</keyword>
<evidence type="ECO:0000256" key="6">
    <source>
        <dbReference type="SAM" id="MobiDB-lite"/>
    </source>
</evidence>
<feature type="transmembrane region" description="Helical" evidence="7">
    <location>
        <begin position="113"/>
        <end position="136"/>
    </location>
</feature>
<evidence type="ECO:0000256" key="7">
    <source>
        <dbReference type="SAM" id="Phobius"/>
    </source>
</evidence>
<name>A0ABT9VW93_9BACI</name>
<feature type="transmembrane region" description="Helical" evidence="7">
    <location>
        <begin position="175"/>
        <end position="196"/>
    </location>
</feature>
<keyword evidence="4 7" id="KW-1133">Transmembrane helix</keyword>
<sequence length="433" mass="47689">MNAEQDKTIPHSEPSERLWTPRFITLSFVNFLMFTSFFFLTPTLPIYLVEELQAQESQVGLLIAVFTLAAVVSRPLTGYFMDKSSHKKVFVLAVIIFLMATIGYLWVKTLAFFMLVRLIHGFGFGMATTAGSTMAAEWIPANRRGEGIGYFGMFVVVAMALGPLVAVYLVEMFTYTQFFGICVFFAALGVILAMFLRPPTKIIDAHKNKNEVNPSNEKNESIQPNEEKQENSLTKLKSLFYKLFEPKAFPISLCVLLIAIVFGGTVTFIPLYAVELGGSKLAGAYFSLYALALVFSRPLAGKWFDRRGPFLIVLLGGIIYFIGIITLGLATGPALLYIAAVIIGIGYGSLQPSYQALVIAVSPENRRGAATATFFSSFDIGIGLGAVLSGLVVQWVGYGSMFLIFSGFILVSLTLFLIYHKRSTNELEINKQS</sequence>
<reference evidence="9 10" key="1">
    <citation type="submission" date="2023-07" db="EMBL/GenBank/DDBJ databases">
        <title>Genomic Encyclopedia of Type Strains, Phase IV (KMG-IV): sequencing the most valuable type-strain genomes for metagenomic binning, comparative biology and taxonomic classification.</title>
        <authorList>
            <person name="Goeker M."/>
        </authorList>
    </citation>
    <scope>NUCLEOTIDE SEQUENCE [LARGE SCALE GENOMIC DNA]</scope>
    <source>
        <strain evidence="9 10">DSM 12751</strain>
    </source>
</reference>
<evidence type="ECO:0000256" key="2">
    <source>
        <dbReference type="ARBA" id="ARBA00022448"/>
    </source>
</evidence>
<feature type="region of interest" description="Disordered" evidence="6">
    <location>
        <begin position="207"/>
        <end position="229"/>
    </location>
</feature>
<evidence type="ECO:0000256" key="5">
    <source>
        <dbReference type="ARBA" id="ARBA00023136"/>
    </source>
</evidence>
<feature type="transmembrane region" description="Helical" evidence="7">
    <location>
        <begin position="279"/>
        <end position="296"/>
    </location>
</feature>
<feature type="transmembrane region" description="Helical" evidence="7">
    <location>
        <begin position="89"/>
        <end position="107"/>
    </location>
</feature>
<dbReference type="Gene3D" id="1.20.1250.20">
    <property type="entry name" value="MFS general substrate transporter like domains"/>
    <property type="match status" value="2"/>
</dbReference>
<evidence type="ECO:0000256" key="4">
    <source>
        <dbReference type="ARBA" id="ARBA00022989"/>
    </source>
</evidence>
<dbReference type="PROSITE" id="PS50850">
    <property type="entry name" value="MFS"/>
    <property type="match status" value="1"/>
</dbReference>
<feature type="transmembrane region" description="Helical" evidence="7">
    <location>
        <begin position="398"/>
        <end position="419"/>
    </location>
</feature>
<feature type="transmembrane region" description="Helical" evidence="7">
    <location>
        <begin position="148"/>
        <end position="169"/>
    </location>
</feature>
<feature type="transmembrane region" description="Helical" evidence="7">
    <location>
        <begin position="59"/>
        <end position="77"/>
    </location>
</feature>
<dbReference type="PANTHER" id="PTHR23531">
    <property type="entry name" value="QUINOLENE RESISTANCE PROTEIN NORA"/>
    <property type="match status" value="1"/>
</dbReference>
<dbReference type="RefSeq" id="WP_307392065.1">
    <property type="nucleotide sequence ID" value="NZ_BAAADK010000045.1"/>
</dbReference>
<feature type="transmembrane region" description="Helical" evidence="7">
    <location>
        <begin position="334"/>
        <end position="350"/>
    </location>
</feature>
<evidence type="ECO:0000259" key="8">
    <source>
        <dbReference type="PROSITE" id="PS50850"/>
    </source>
</evidence>
<keyword evidence="2" id="KW-0813">Transport</keyword>
<dbReference type="Pfam" id="PF07690">
    <property type="entry name" value="MFS_1"/>
    <property type="match status" value="1"/>
</dbReference>
<organism evidence="9 10">
    <name type="scientific">Caldalkalibacillus horti</name>
    <dbReference type="NCBI Taxonomy" id="77523"/>
    <lineage>
        <taxon>Bacteria</taxon>
        <taxon>Bacillati</taxon>
        <taxon>Bacillota</taxon>
        <taxon>Bacilli</taxon>
        <taxon>Bacillales</taxon>
        <taxon>Bacillaceae</taxon>
        <taxon>Caldalkalibacillus</taxon>
    </lineage>
</organism>
<proteinExistence type="predicted"/>
<dbReference type="EMBL" id="JAUSTY010000004">
    <property type="protein sequence ID" value="MDQ0165239.1"/>
    <property type="molecule type" value="Genomic_DNA"/>
</dbReference>
<dbReference type="InterPro" id="IPR052714">
    <property type="entry name" value="MFS_Exporter"/>
</dbReference>
<dbReference type="Proteomes" id="UP001235840">
    <property type="component" value="Unassembled WGS sequence"/>
</dbReference>
<comment type="caution">
    <text evidence="9">The sequence shown here is derived from an EMBL/GenBank/DDBJ whole genome shotgun (WGS) entry which is preliminary data.</text>
</comment>
<comment type="subcellular location">
    <subcellularLocation>
        <location evidence="1">Cell membrane</location>
        <topology evidence="1">Multi-pass membrane protein</topology>
    </subcellularLocation>
</comment>
<accession>A0ABT9VW93</accession>
<dbReference type="SUPFAM" id="SSF103473">
    <property type="entry name" value="MFS general substrate transporter"/>
    <property type="match status" value="1"/>
</dbReference>
<evidence type="ECO:0000313" key="9">
    <source>
        <dbReference type="EMBL" id="MDQ0165239.1"/>
    </source>
</evidence>
<evidence type="ECO:0000256" key="1">
    <source>
        <dbReference type="ARBA" id="ARBA00004651"/>
    </source>
</evidence>
<keyword evidence="3 7" id="KW-0812">Transmembrane</keyword>
<feature type="compositionally biased region" description="Basic and acidic residues" evidence="6">
    <location>
        <begin position="217"/>
        <end position="229"/>
    </location>
</feature>
<feature type="transmembrane region" description="Helical" evidence="7">
    <location>
        <begin position="308"/>
        <end position="328"/>
    </location>
</feature>
<evidence type="ECO:0000313" key="10">
    <source>
        <dbReference type="Proteomes" id="UP001235840"/>
    </source>
</evidence>
<dbReference type="InterPro" id="IPR036259">
    <property type="entry name" value="MFS_trans_sf"/>
</dbReference>
<dbReference type="InterPro" id="IPR020846">
    <property type="entry name" value="MFS_dom"/>
</dbReference>
<feature type="transmembrane region" description="Helical" evidence="7">
    <location>
        <begin position="371"/>
        <end position="392"/>
    </location>
</feature>
<feature type="transmembrane region" description="Helical" evidence="7">
    <location>
        <begin position="248"/>
        <end position="273"/>
    </location>
</feature>
<gene>
    <name evidence="9" type="ORF">J2S11_001139</name>
</gene>
<evidence type="ECO:0000256" key="3">
    <source>
        <dbReference type="ARBA" id="ARBA00022692"/>
    </source>
</evidence>